<evidence type="ECO:0000313" key="2">
    <source>
        <dbReference type="Proteomes" id="UP000002217"/>
    </source>
</evidence>
<sequence length="77" mass="8167">MASHPFPHLYPLDRIITGYEIGGILDQPIAKGGALYFHLIGATADIETDIAGKIGGAAGHKSPAFIIGFDRHTLILN</sequence>
<dbReference type="Proteomes" id="UP000002217">
    <property type="component" value="Chromosome"/>
</dbReference>
<dbReference type="RefSeq" id="WP_015757517.1">
    <property type="nucleotide sequence ID" value="NC_013216.1"/>
</dbReference>
<dbReference type="HOGENOM" id="CLU_2632313_0_0_9"/>
<dbReference type="KEGG" id="dae:Dtox_1976"/>
<name>C8VYD1_DESAS</name>
<gene>
    <name evidence="1" type="ordered locus">Dtox_1976</name>
</gene>
<dbReference type="EMBL" id="CP001720">
    <property type="protein sequence ID" value="ACV62812.1"/>
    <property type="molecule type" value="Genomic_DNA"/>
</dbReference>
<reference evidence="1 2" key="1">
    <citation type="journal article" date="2009" name="Stand. Genomic Sci.">
        <title>Complete genome sequence of Desulfotomaculum acetoxidans type strain (5575).</title>
        <authorList>
            <person name="Spring S."/>
            <person name="Lapidus A."/>
            <person name="Schroder M."/>
            <person name="Gleim D."/>
            <person name="Sims D."/>
            <person name="Meincke L."/>
            <person name="Glavina Del Rio T."/>
            <person name="Tice H."/>
            <person name="Copeland A."/>
            <person name="Cheng J.F."/>
            <person name="Lucas S."/>
            <person name="Chen F."/>
            <person name="Nolan M."/>
            <person name="Bruce D."/>
            <person name="Goodwin L."/>
            <person name="Pitluck S."/>
            <person name="Ivanova N."/>
            <person name="Mavromatis K."/>
            <person name="Mikhailova N."/>
            <person name="Pati A."/>
            <person name="Chen A."/>
            <person name="Palaniappan K."/>
            <person name="Land M."/>
            <person name="Hauser L."/>
            <person name="Chang Y.J."/>
            <person name="Jeffries C.D."/>
            <person name="Chain P."/>
            <person name="Saunders E."/>
            <person name="Brettin T."/>
            <person name="Detter J.C."/>
            <person name="Goker M."/>
            <person name="Bristow J."/>
            <person name="Eisen J.A."/>
            <person name="Markowitz V."/>
            <person name="Hugenholtz P."/>
            <person name="Kyrpides N.C."/>
            <person name="Klenk H.P."/>
            <person name="Han C."/>
        </authorList>
    </citation>
    <scope>NUCLEOTIDE SEQUENCE [LARGE SCALE GENOMIC DNA]</scope>
    <source>
        <strain evidence="2">ATCC 49208 / DSM 771 / VKM B-1644</strain>
    </source>
</reference>
<protein>
    <submittedName>
        <fullName evidence="1">Uncharacterized protein</fullName>
    </submittedName>
</protein>
<keyword evidence="2" id="KW-1185">Reference proteome</keyword>
<evidence type="ECO:0000313" key="1">
    <source>
        <dbReference type="EMBL" id="ACV62812.1"/>
    </source>
</evidence>
<organism evidence="1 2">
    <name type="scientific">Desulfofarcimen acetoxidans (strain ATCC 49208 / DSM 771 / KCTC 5769 / VKM B-1644 / 5575)</name>
    <name type="common">Desulfotomaculum acetoxidans</name>
    <dbReference type="NCBI Taxonomy" id="485916"/>
    <lineage>
        <taxon>Bacteria</taxon>
        <taxon>Bacillati</taxon>
        <taxon>Bacillota</taxon>
        <taxon>Clostridia</taxon>
        <taxon>Eubacteriales</taxon>
        <taxon>Peptococcaceae</taxon>
        <taxon>Desulfofarcimen</taxon>
    </lineage>
</organism>
<dbReference type="AlphaFoldDB" id="C8VYD1"/>
<accession>C8VYD1</accession>
<proteinExistence type="predicted"/>